<evidence type="ECO:0000259" key="9">
    <source>
        <dbReference type="PROSITE" id="PS50112"/>
    </source>
</evidence>
<dbReference type="OrthoDB" id="5389366at2"/>
<organism evidence="11 12">
    <name type="scientific">Desulfosarcina widdelii</name>
    <dbReference type="NCBI Taxonomy" id="947919"/>
    <lineage>
        <taxon>Bacteria</taxon>
        <taxon>Pseudomonadati</taxon>
        <taxon>Thermodesulfobacteriota</taxon>
        <taxon>Desulfobacteria</taxon>
        <taxon>Desulfobacterales</taxon>
        <taxon>Desulfosarcinaceae</taxon>
        <taxon>Desulfosarcina</taxon>
    </lineage>
</organism>
<dbReference type="EC" id="2.7.13.3" evidence="2"/>
<feature type="domain" description="PAS" evidence="9">
    <location>
        <begin position="151"/>
        <end position="221"/>
    </location>
</feature>
<dbReference type="Gene3D" id="3.30.450.20">
    <property type="entry name" value="PAS domain"/>
    <property type="match status" value="4"/>
</dbReference>
<dbReference type="Pfam" id="PF02518">
    <property type="entry name" value="HATPase_c"/>
    <property type="match status" value="1"/>
</dbReference>
<accession>A0A5K7Z3A9</accession>
<dbReference type="KEGG" id="dwd:DSCW_21660"/>
<dbReference type="EMBL" id="AP021875">
    <property type="protein sequence ID" value="BBO74749.1"/>
    <property type="molecule type" value="Genomic_DNA"/>
</dbReference>
<dbReference type="SUPFAM" id="SSF52172">
    <property type="entry name" value="CheY-like"/>
    <property type="match status" value="1"/>
</dbReference>
<evidence type="ECO:0000313" key="11">
    <source>
        <dbReference type="EMBL" id="BBO74749.1"/>
    </source>
</evidence>
<dbReference type="PRINTS" id="PR00344">
    <property type="entry name" value="BCTRLSENSOR"/>
</dbReference>
<dbReference type="InterPro" id="IPR035965">
    <property type="entry name" value="PAS-like_dom_sf"/>
</dbReference>
<dbReference type="GO" id="GO:0000155">
    <property type="term" value="F:phosphorelay sensor kinase activity"/>
    <property type="evidence" value="ECO:0007669"/>
    <property type="project" value="InterPro"/>
</dbReference>
<dbReference type="Pfam" id="PF13188">
    <property type="entry name" value="PAS_8"/>
    <property type="match status" value="1"/>
</dbReference>
<feature type="domain" description="Response regulatory" evidence="8">
    <location>
        <begin position="794"/>
        <end position="910"/>
    </location>
</feature>
<name>A0A5K7Z3A9_9BACT</name>
<dbReference type="CDD" id="cd00130">
    <property type="entry name" value="PAS"/>
    <property type="match status" value="4"/>
</dbReference>
<dbReference type="InterPro" id="IPR003594">
    <property type="entry name" value="HATPase_dom"/>
</dbReference>
<dbReference type="PANTHER" id="PTHR43304">
    <property type="entry name" value="PHYTOCHROME-LIKE PROTEIN CPH1"/>
    <property type="match status" value="1"/>
</dbReference>
<dbReference type="InterPro" id="IPR036097">
    <property type="entry name" value="HisK_dim/P_sf"/>
</dbReference>
<dbReference type="InterPro" id="IPR000700">
    <property type="entry name" value="PAS-assoc_C"/>
</dbReference>
<feature type="domain" description="PAS" evidence="9">
    <location>
        <begin position="412"/>
        <end position="454"/>
    </location>
</feature>
<feature type="modified residue" description="4-aspartylphosphate" evidence="6">
    <location>
        <position position="845"/>
    </location>
</feature>
<dbReference type="PROSITE" id="PS50113">
    <property type="entry name" value="PAC"/>
    <property type="match status" value="2"/>
</dbReference>
<dbReference type="NCBIfam" id="TIGR00229">
    <property type="entry name" value="sensory_box"/>
    <property type="match status" value="4"/>
</dbReference>
<sequence length="924" mass="105355">MVGTPLQKNLKNRIRHLETRVNVLEKTKNYYRAFFDHSLYGAVILDPETLRPIEFNDQVCKQLGYTRDEFARLRLPDIEAKEKTEETRAHIQKVFKDGSDDFETLQLTKQGEIINVQVTAQVINIEDQQVYHCIWRDITQKKIAEETIRKSEKHYRLLTENATDTIWMMSLDGKFLYHSPSVQKLRGYTPSEANQITLEQTLTPESMSFVRGIFQEESNKPLEQRWADRTIELEMYRKDGTTIWVEVSVRAVMDENGDVTGLQGSTRNIEERKQAEISLLRSEKKWRNILVNTPQIGISLNSDAKIIFANEHFQKLTGWKDKEIVGQDWIDMFIPEAIREEIRSVFDQTMSQKEALEFSTYENEILTRSGELRHIGWSNAFTKDAHGKILDVTCLGVDLTERIHAEQALKEAKERFQVLVEKSPMGLSLIDQNGHYKYLNPRFVEMFGYSIEQIPTGNDWFKRAFPDEKYRSLVVDSWIEDKQNYGVGESRPRTYIVTCHDGSKKTVNFKPVTLRSGDQFVIYEDISDKIKLEDQLRQAQKMESIGTLADGIAHDFNNILTPLLGYAELLKVDLPEGSPLQQYVDEILRATLRSKDLVKQILTFSRQSAHEVMPVRLQKILKEALNLCRSTIPSNIEIDWNVRDDCGLAMADAIQIHQIAMNLITNAYHAVEPAGGKISVELKEVGIEGGDAISSLLKPGRYALLSVSDTGCGIDPEIMDKIFEPYFTTKEKGKGTGLGLSLVYGIIREHNGDIKVYSEFGKGTTFNVYLPLIEEAVETFKPNPVEMDMKGNERILLVDDEDAIVRLEKKQLERLGYHVASFIASPDALEAFRSAPEAFDLVISDMTMPYMTGDQLAKELIEIRPDIPVIICTGFSERINRKKAAAIGIKGFLMKPVVNSKIAEMVRNVLDGAKKNTHGRFMAT</sequence>
<dbReference type="InterPro" id="IPR036890">
    <property type="entry name" value="HATPase_C_sf"/>
</dbReference>
<dbReference type="CDD" id="cd00156">
    <property type="entry name" value="REC"/>
    <property type="match status" value="1"/>
</dbReference>
<dbReference type="SMART" id="SM00387">
    <property type="entry name" value="HATPase_c"/>
    <property type="match status" value="1"/>
</dbReference>
<dbReference type="Proteomes" id="UP000427769">
    <property type="component" value="Chromosome"/>
</dbReference>
<dbReference type="PROSITE" id="PS50112">
    <property type="entry name" value="PAS"/>
    <property type="match status" value="3"/>
</dbReference>
<dbReference type="InterPro" id="IPR001610">
    <property type="entry name" value="PAC"/>
</dbReference>
<comment type="catalytic activity">
    <reaction evidence="1">
        <text>ATP + protein L-histidine = ADP + protein N-phospho-L-histidine.</text>
        <dbReference type="EC" id="2.7.13.3"/>
    </reaction>
</comment>
<dbReference type="RefSeq" id="WP_155303736.1">
    <property type="nucleotide sequence ID" value="NZ_AP021875.1"/>
</dbReference>
<dbReference type="SMART" id="SM00388">
    <property type="entry name" value="HisKA"/>
    <property type="match status" value="1"/>
</dbReference>
<dbReference type="SUPFAM" id="SSF55874">
    <property type="entry name" value="ATPase domain of HSP90 chaperone/DNA topoisomerase II/histidine kinase"/>
    <property type="match status" value="1"/>
</dbReference>
<evidence type="ECO:0000256" key="6">
    <source>
        <dbReference type="PROSITE-ProRule" id="PRU00169"/>
    </source>
</evidence>
<dbReference type="Gene3D" id="1.10.287.130">
    <property type="match status" value="1"/>
</dbReference>
<evidence type="ECO:0000256" key="2">
    <source>
        <dbReference type="ARBA" id="ARBA00012438"/>
    </source>
</evidence>
<dbReference type="SMART" id="SM00086">
    <property type="entry name" value="PAC"/>
    <property type="match status" value="3"/>
</dbReference>
<dbReference type="SUPFAM" id="SSF47384">
    <property type="entry name" value="Homodimeric domain of signal transducing histidine kinase"/>
    <property type="match status" value="1"/>
</dbReference>
<keyword evidence="3 6" id="KW-0597">Phosphoprotein</keyword>
<dbReference type="SUPFAM" id="SSF55785">
    <property type="entry name" value="PYP-like sensor domain (PAS domain)"/>
    <property type="match status" value="4"/>
</dbReference>
<feature type="domain" description="PAC" evidence="10">
    <location>
        <begin position="359"/>
        <end position="411"/>
    </location>
</feature>
<dbReference type="InterPro" id="IPR001789">
    <property type="entry name" value="Sig_transdc_resp-reg_receiver"/>
</dbReference>
<evidence type="ECO:0000259" key="7">
    <source>
        <dbReference type="PROSITE" id="PS50109"/>
    </source>
</evidence>
<feature type="domain" description="PAS" evidence="9">
    <location>
        <begin position="282"/>
        <end position="353"/>
    </location>
</feature>
<evidence type="ECO:0000256" key="4">
    <source>
        <dbReference type="ARBA" id="ARBA00022679"/>
    </source>
</evidence>
<dbReference type="InterPro" id="IPR013656">
    <property type="entry name" value="PAS_4"/>
</dbReference>
<feature type="domain" description="PAC" evidence="10">
    <location>
        <begin position="229"/>
        <end position="281"/>
    </location>
</feature>
<dbReference type="Pfam" id="PF00512">
    <property type="entry name" value="HisKA"/>
    <property type="match status" value="1"/>
</dbReference>
<dbReference type="AlphaFoldDB" id="A0A5K7Z3A9"/>
<dbReference type="SMART" id="SM00448">
    <property type="entry name" value="REC"/>
    <property type="match status" value="1"/>
</dbReference>
<dbReference type="InterPro" id="IPR004358">
    <property type="entry name" value="Sig_transdc_His_kin-like_C"/>
</dbReference>
<dbReference type="Pfam" id="PF00072">
    <property type="entry name" value="Response_reg"/>
    <property type="match status" value="1"/>
</dbReference>
<gene>
    <name evidence="11" type="ORF">DSCW_21660</name>
</gene>
<proteinExistence type="predicted"/>
<feature type="domain" description="Histidine kinase" evidence="7">
    <location>
        <begin position="551"/>
        <end position="774"/>
    </location>
</feature>
<keyword evidence="5" id="KW-0418">Kinase</keyword>
<dbReference type="CDD" id="cd00082">
    <property type="entry name" value="HisKA"/>
    <property type="match status" value="1"/>
</dbReference>
<dbReference type="Pfam" id="PF13426">
    <property type="entry name" value="PAS_9"/>
    <property type="match status" value="2"/>
</dbReference>
<evidence type="ECO:0000259" key="10">
    <source>
        <dbReference type="PROSITE" id="PS50113"/>
    </source>
</evidence>
<dbReference type="SMART" id="SM00091">
    <property type="entry name" value="PAS"/>
    <property type="match status" value="4"/>
</dbReference>
<dbReference type="InterPro" id="IPR052162">
    <property type="entry name" value="Sensor_kinase/Photoreceptor"/>
</dbReference>
<dbReference type="Gene3D" id="3.40.50.2300">
    <property type="match status" value="1"/>
</dbReference>
<dbReference type="PROSITE" id="PS50110">
    <property type="entry name" value="RESPONSE_REGULATORY"/>
    <property type="match status" value="1"/>
</dbReference>
<dbReference type="InterPro" id="IPR000014">
    <property type="entry name" value="PAS"/>
</dbReference>
<dbReference type="PANTHER" id="PTHR43304:SF1">
    <property type="entry name" value="PAC DOMAIN-CONTAINING PROTEIN"/>
    <property type="match status" value="1"/>
</dbReference>
<keyword evidence="4" id="KW-0808">Transferase</keyword>
<dbReference type="Pfam" id="PF08448">
    <property type="entry name" value="PAS_4"/>
    <property type="match status" value="1"/>
</dbReference>
<dbReference type="PROSITE" id="PS50109">
    <property type="entry name" value="HIS_KIN"/>
    <property type="match status" value="1"/>
</dbReference>
<evidence type="ECO:0000259" key="8">
    <source>
        <dbReference type="PROSITE" id="PS50110"/>
    </source>
</evidence>
<evidence type="ECO:0000256" key="3">
    <source>
        <dbReference type="ARBA" id="ARBA00022553"/>
    </source>
</evidence>
<evidence type="ECO:0000256" key="1">
    <source>
        <dbReference type="ARBA" id="ARBA00000085"/>
    </source>
</evidence>
<dbReference type="InterPro" id="IPR011006">
    <property type="entry name" value="CheY-like_superfamily"/>
</dbReference>
<dbReference type="Gene3D" id="3.30.565.10">
    <property type="entry name" value="Histidine kinase-like ATPase, C-terminal domain"/>
    <property type="match status" value="1"/>
</dbReference>
<protein>
    <recommendedName>
        <fullName evidence="2">histidine kinase</fullName>
        <ecNumber evidence="2">2.7.13.3</ecNumber>
    </recommendedName>
</protein>
<evidence type="ECO:0000313" key="12">
    <source>
        <dbReference type="Proteomes" id="UP000427769"/>
    </source>
</evidence>
<dbReference type="InterPro" id="IPR003661">
    <property type="entry name" value="HisK_dim/P_dom"/>
</dbReference>
<dbReference type="InterPro" id="IPR005467">
    <property type="entry name" value="His_kinase_dom"/>
</dbReference>
<evidence type="ECO:0000256" key="5">
    <source>
        <dbReference type="ARBA" id="ARBA00022777"/>
    </source>
</evidence>
<reference evidence="11 12" key="1">
    <citation type="submission" date="2019-11" db="EMBL/GenBank/DDBJ databases">
        <title>Comparative genomics of hydrocarbon-degrading Desulfosarcina strains.</title>
        <authorList>
            <person name="Watanabe M."/>
            <person name="Kojima H."/>
            <person name="Fukui M."/>
        </authorList>
    </citation>
    <scope>NUCLEOTIDE SEQUENCE [LARGE SCALE GENOMIC DNA]</scope>
    <source>
        <strain evidence="11 12">PP31</strain>
    </source>
</reference>
<keyword evidence="12" id="KW-1185">Reference proteome</keyword>